<name>A0A427XLK4_9TREE</name>
<dbReference type="AlphaFoldDB" id="A0A427XLK4"/>
<dbReference type="EMBL" id="RSCE01000009">
    <property type="protein sequence ID" value="RSH79740.1"/>
    <property type="molecule type" value="Genomic_DNA"/>
</dbReference>
<sequence length="82" mass="8613">MAVPEPSNGSSNTVPLSSPTPNSSPDTASDVEAIKRAAELLRVMNAQTKAENDVVRLANAQMRAALAKYDSQKQKGSQGGRT</sequence>
<organism evidence="2 3">
    <name type="scientific">Apiotrichum porosum</name>
    <dbReference type="NCBI Taxonomy" id="105984"/>
    <lineage>
        <taxon>Eukaryota</taxon>
        <taxon>Fungi</taxon>
        <taxon>Dikarya</taxon>
        <taxon>Basidiomycota</taxon>
        <taxon>Agaricomycotina</taxon>
        <taxon>Tremellomycetes</taxon>
        <taxon>Trichosporonales</taxon>
        <taxon>Trichosporonaceae</taxon>
        <taxon>Apiotrichum</taxon>
    </lineage>
</organism>
<dbReference type="GeneID" id="39593939"/>
<accession>A0A427XLK4</accession>
<feature type="compositionally biased region" description="Polar residues" evidence="1">
    <location>
        <begin position="7"/>
        <end position="27"/>
    </location>
</feature>
<reference evidence="2 3" key="1">
    <citation type="submission" date="2018-11" db="EMBL/GenBank/DDBJ databases">
        <title>Genome sequence of Apiotrichum porosum DSM 27194.</title>
        <authorList>
            <person name="Aliyu H."/>
            <person name="Gorte O."/>
            <person name="Ochsenreither K."/>
        </authorList>
    </citation>
    <scope>NUCLEOTIDE SEQUENCE [LARGE SCALE GENOMIC DNA]</scope>
    <source>
        <strain evidence="2 3">DSM 27194</strain>
    </source>
</reference>
<evidence type="ECO:0000256" key="1">
    <source>
        <dbReference type="SAM" id="MobiDB-lite"/>
    </source>
</evidence>
<dbReference type="RefSeq" id="XP_028474849.1">
    <property type="nucleotide sequence ID" value="XM_028624681.1"/>
</dbReference>
<dbReference type="Proteomes" id="UP000279236">
    <property type="component" value="Unassembled WGS sequence"/>
</dbReference>
<evidence type="ECO:0000313" key="2">
    <source>
        <dbReference type="EMBL" id="RSH79740.1"/>
    </source>
</evidence>
<feature type="region of interest" description="Disordered" evidence="1">
    <location>
        <begin position="1"/>
        <end position="31"/>
    </location>
</feature>
<comment type="caution">
    <text evidence="2">The sequence shown here is derived from an EMBL/GenBank/DDBJ whole genome shotgun (WGS) entry which is preliminary data.</text>
</comment>
<proteinExistence type="predicted"/>
<evidence type="ECO:0000313" key="3">
    <source>
        <dbReference type="Proteomes" id="UP000279236"/>
    </source>
</evidence>
<protein>
    <submittedName>
        <fullName evidence="2">Uncharacterized protein</fullName>
    </submittedName>
</protein>
<gene>
    <name evidence="2" type="ORF">EHS24_009396</name>
</gene>
<keyword evidence="3" id="KW-1185">Reference proteome</keyword>